<proteinExistence type="predicted"/>
<feature type="non-terminal residue" evidence="3">
    <location>
        <position position="1"/>
    </location>
</feature>
<dbReference type="PANTHER" id="PTHR35004:SF6">
    <property type="entry name" value="TRANSPOSASE"/>
    <property type="match status" value="1"/>
</dbReference>
<dbReference type="AlphaFoldDB" id="A0A0F9GU28"/>
<evidence type="ECO:0000256" key="1">
    <source>
        <dbReference type="SAM" id="MobiDB-lite"/>
    </source>
</evidence>
<organism evidence="3">
    <name type="scientific">marine sediment metagenome</name>
    <dbReference type="NCBI Taxonomy" id="412755"/>
    <lineage>
        <taxon>unclassified sequences</taxon>
        <taxon>metagenomes</taxon>
        <taxon>ecological metagenomes</taxon>
    </lineage>
</organism>
<feature type="domain" description="Transposase-like Mu C-terminal" evidence="2">
    <location>
        <begin position="66"/>
        <end position="118"/>
    </location>
</feature>
<name>A0A0F9GU28_9ZZZZ</name>
<dbReference type="PANTHER" id="PTHR35004">
    <property type="entry name" value="TRANSPOSASE RV3428C-RELATED"/>
    <property type="match status" value="1"/>
</dbReference>
<feature type="region of interest" description="Disordered" evidence="1">
    <location>
        <begin position="143"/>
        <end position="171"/>
    </location>
</feature>
<protein>
    <recommendedName>
        <fullName evidence="2">Transposase-like Mu C-terminal domain-containing protein</fullName>
    </recommendedName>
</protein>
<dbReference type="EMBL" id="LAZR01025137">
    <property type="protein sequence ID" value="KKL72865.1"/>
    <property type="molecule type" value="Genomic_DNA"/>
</dbReference>
<evidence type="ECO:0000259" key="2">
    <source>
        <dbReference type="Pfam" id="PF09299"/>
    </source>
</evidence>
<evidence type="ECO:0000313" key="3">
    <source>
        <dbReference type="EMBL" id="KKL72865.1"/>
    </source>
</evidence>
<accession>A0A0F9GU28</accession>
<gene>
    <name evidence="3" type="ORF">LCGC14_2080620</name>
</gene>
<dbReference type="InterPro" id="IPR015378">
    <property type="entry name" value="Transposase-like_Mu_C"/>
</dbReference>
<comment type="caution">
    <text evidence="3">The sequence shown here is derived from an EMBL/GenBank/DDBJ whole genome shotgun (WGS) entry which is preliminary data.</text>
</comment>
<sequence length="191" mass="21325">DQFVRPLDKESIKGLGDLNARFRSWVESEYHRTPHRGLGGKTPLDAWLEKAKYIVHMDPSIDLEQAFLHEESRKVYKDSTLTLNGTLYEVAPTLIGKRIKVLFDPNKPVGRLQVWYEGQSYGEASIVNSYANTRVKRNATCNGSLDIKDNPPENLLPNPEPNIPKPSKSPVQAALSASQIDLLSAQGGKDE</sequence>
<reference evidence="3" key="1">
    <citation type="journal article" date="2015" name="Nature">
        <title>Complex archaea that bridge the gap between prokaryotes and eukaryotes.</title>
        <authorList>
            <person name="Spang A."/>
            <person name="Saw J.H."/>
            <person name="Jorgensen S.L."/>
            <person name="Zaremba-Niedzwiedzka K."/>
            <person name="Martijn J."/>
            <person name="Lind A.E."/>
            <person name="van Eijk R."/>
            <person name="Schleper C."/>
            <person name="Guy L."/>
            <person name="Ettema T.J."/>
        </authorList>
    </citation>
    <scope>NUCLEOTIDE SEQUENCE</scope>
</reference>
<dbReference type="Pfam" id="PF09299">
    <property type="entry name" value="Mu-transpos_C"/>
    <property type="match status" value="1"/>
</dbReference>